<dbReference type="GO" id="GO:0005829">
    <property type="term" value="C:cytosol"/>
    <property type="evidence" value="ECO:0007669"/>
    <property type="project" value="TreeGrafter"/>
</dbReference>
<dbReference type="SUPFAM" id="SSF103263">
    <property type="entry name" value="Chorismate synthase, AroC"/>
    <property type="match status" value="1"/>
</dbReference>
<organism evidence="13">
    <name type="scientific">Telmatobacter sp. DSM 110680</name>
    <dbReference type="NCBI Taxonomy" id="3036704"/>
    <lineage>
        <taxon>Bacteria</taxon>
        <taxon>Pseudomonadati</taxon>
        <taxon>Acidobacteriota</taxon>
        <taxon>Terriglobia</taxon>
        <taxon>Terriglobales</taxon>
        <taxon>Acidobacteriaceae</taxon>
        <taxon>Telmatobacter</taxon>
    </lineage>
</organism>
<evidence type="ECO:0000256" key="9">
    <source>
        <dbReference type="ARBA" id="ARBA00023141"/>
    </source>
</evidence>
<evidence type="ECO:0000256" key="2">
    <source>
        <dbReference type="ARBA" id="ARBA00008014"/>
    </source>
</evidence>
<sequence length="392" mass="42373">MIRFSTAGESHGEALIALISGLPAGLPVDLEFINRELWRRQQGYGRGGRMKIETDKAHILSGVRHGKTIGSPVAIEIVNRDWKNWEEKLPVEAGDPAKHQAVASPRPGHADLAGALKYDFPDARYVLERASARESTARVAGGAFAKLLLRYLGIEVSSHVIRVGRVELERTATWDEIAAVAERPEIVLSCVDADTEAKMKEEVEHASRTGDTVGGVFEVVVHGAPAGLGTYANWDERLDGLLAWSVMSLQAVKAVEIGRGVTAAESFGSTVHDAIHYAKEDVGKPTRFTRERNNAGGVEGGVSNGEDIVVRGYLKPISTLRRPLESVRFDTREATSASYERSDICVVPAAGVAAEAMVAITVAGLAQQKFGGDSAAEMKRNFLGYIEQIRSY</sequence>
<feature type="binding site" evidence="11">
    <location>
        <begin position="250"/>
        <end position="251"/>
    </location>
    <ligand>
        <name>FMN</name>
        <dbReference type="ChEBI" id="CHEBI:58210"/>
    </ligand>
</feature>
<evidence type="ECO:0000256" key="10">
    <source>
        <dbReference type="ARBA" id="ARBA00023239"/>
    </source>
</evidence>
<comment type="catalytic activity">
    <reaction evidence="11 12">
        <text>5-O-(1-carboxyvinyl)-3-phosphoshikimate = chorismate + phosphate</text>
        <dbReference type="Rhea" id="RHEA:21020"/>
        <dbReference type="ChEBI" id="CHEBI:29748"/>
        <dbReference type="ChEBI" id="CHEBI:43474"/>
        <dbReference type="ChEBI" id="CHEBI:57701"/>
        <dbReference type="EC" id="4.2.3.5"/>
    </reaction>
</comment>
<evidence type="ECO:0000256" key="8">
    <source>
        <dbReference type="ARBA" id="ARBA00022857"/>
    </source>
</evidence>
<dbReference type="GO" id="GO:0009073">
    <property type="term" value="P:aromatic amino acid family biosynthetic process"/>
    <property type="evidence" value="ECO:0007669"/>
    <property type="project" value="UniProtKB-KW"/>
</dbReference>
<keyword evidence="5 11" id="KW-0285">Flavoprotein</keyword>
<protein>
    <recommendedName>
        <fullName evidence="3 11">Chorismate synthase</fullName>
        <shortName evidence="11">CS</shortName>
        <ecNumber evidence="3 11">4.2.3.5</ecNumber>
    </recommendedName>
    <alternativeName>
        <fullName evidence="11">5-enolpyruvylshikimate-3-phosphate phospholyase</fullName>
    </alternativeName>
</protein>
<dbReference type="HAMAP" id="MF_00300">
    <property type="entry name" value="Chorismate_synth"/>
    <property type="match status" value="1"/>
</dbReference>
<keyword evidence="10 11" id="KW-0456">Lyase</keyword>
<dbReference type="GO" id="GO:0008652">
    <property type="term" value="P:amino acid biosynthetic process"/>
    <property type="evidence" value="ECO:0007669"/>
    <property type="project" value="UniProtKB-KW"/>
</dbReference>
<dbReference type="FunFam" id="3.60.150.10:FF:000002">
    <property type="entry name" value="Chorismate synthase"/>
    <property type="match status" value="1"/>
</dbReference>
<keyword evidence="7 11" id="KW-0274">FAD</keyword>
<feature type="binding site" evidence="11">
    <location>
        <position position="341"/>
    </location>
    <ligand>
        <name>FMN</name>
        <dbReference type="ChEBI" id="CHEBI:58210"/>
    </ligand>
</feature>
<dbReference type="Pfam" id="PF01264">
    <property type="entry name" value="Chorismate_synt"/>
    <property type="match status" value="1"/>
</dbReference>
<comment type="function">
    <text evidence="11">Catalyzes the anti-1,4-elimination of the C-3 phosphate and the C-6 proR hydrogen from 5-enolpyruvylshikimate-3-phosphate (EPSP) to yield chorismate, which is the branch point compound that serves as the starting substrate for the three terminal pathways of aromatic amino acid biosynthesis. This reaction introduces a second double bond into the aromatic ring system.</text>
</comment>
<gene>
    <name evidence="11 13" type="primary">aroC</name>
    <name evidence="13" type="ORF">P8935_08005</name>
</gene>
<proteinExistence type="inferred from homology"/>
<dbReference type="GO" id="GO:0010181">
    <property type="term" value="F:FMN binding"/>
    <property type="evidence" value="ECO:0007669"/>
    <property type="project" value="TreeGrafter"/>
</dbReference>
<comment type="pathway">
    <text evidence="1 11 12">Metabolic intermediate biosynthesis; chorismate biosynthesis; chorismate from D-erythrose 4-phosphate and phosphoenolpyruvate: step 7/7.</text>
</comment>
<dbReference type="PROSITE" id="PS00787">
    <property type="entry name" value="CHORISMATE_SYNTHASE_1"/>
    <property type="match status" value="1"/>
</dbReference>
<keyword evidence="4 11" id="KW-0028">Amino-acid biosynthesis</keyword>
<comment type="subunit">
    <text evidence="11">Homotetramer.</text>
</comment>
<evidence type="ECO:0000256" key="7">
    <source>
        <dbReference type="ARBA" id="ARBA00022827"/>
    </source>
</evidence>
<dbReference type="GO" id="GO:0004107">
    <property type="term" value="F:chorismate synthase activity"/>
    <property type="evidence" value="ECO:0007669"/>
    <property type="project" value="UniProtKB-UniRule"/>
</dbReference>
<dbReference type="EMBL" id="CP121196">
    <property type="protein sequence ID" value="XBH19248.1"/>
    <property type="molecule type" value="Genomic_DNA"/>
</dbReference>
<evidence type="ECO:0000256" key="5">
    <source>
        <dbReference type="ARBA" id="ARBA00022630"/>
    </source>
</evidence>
<dbReference type="InterPro" id="IPR035904">
    <property type="entry name" value="Chorismate_synth_AroC_sf"/>
</dbReference>
<dbReference type="RefSeq" id="WP_348264464.1">
    <property type="nucleotide sequence ID" value="NZ_CP121196.1"/>
</dbReference>
<dbReference type="InterPro" id="IPR020541">
    <property type="entry name" value="Chorismate_synthase_CS"/>
</dbReference>
<dbReference type="GO" id="GO:0009423">
    <property type="term" value="P:chorismate biosynthetic process"/>
    <property type="evidence" value="ECO:0007669"/>
    <property type="project" value="UniProtKB-UniRule"/>
</dbReference>
<keyword evidence="9 11" id="KW-0057">Aromatic amino acid biosynthesis</keyword>
<accession>A0AAU7DPQ5</accession>
<dbReference type="PANTHER" id="PTHR21085">
    <property type="entry name" value="CHORISMATE SYNTHASE"/>
    <property type="match status" value="1"/>
</dbReference>
<name>A0AAU7DPQ5_9BACT</name>
<dbReference type="AlphaFoldDB" id="A0AAU7DPQ5"/>
<reference evidence="13" key="1">
    <citation type="submission" date="2023-03" db="EMBL/GenBank/DDBJ databases">
        <title>Edaphobacter sp.</title>
        <authorList>
            <person name="Huber K.J."/>
            <person name="Papendorf J."/>
            <person name="Pilke C."/>
            <person name="Bunk B."/>
            <person name="Sproeer C."/>
            <person name="Pester M."/>
        </authorList>
    </citation>
    <scope>NUCLEOTIDE SEQUENCE</scope>
    <source>
        <strain evidence="13">DSM 110680</strain>
    </source>
</reference>
<evidence type="ECO:0000256" key="4">
    <source>
        <dbReference type="ARBA" id="ARBA00022605"/>
    </source>
</evidence>
<dbReference type="CDD" id="cd07304">
    <property type="entry name" value="Chorismate_synthase"/>
    <property type="match status" value="1"/>
</dbReference>
<dbReference type="InterPro" id="IPR000453">
    <property type="entry name" value="Chorismate_synth"/>
</dbReference>
<feature type="binding site" evidence="11">
    <location>
        <position position="46"/>
    </location>
    <ligand>
        <name>NADP(+)</name>
        <dbReference type="ChEBI" id="CHEBI:58349"/>
    </ligand>
</feature>
<evidence type="ECO:0000256" key="6">
    <source>
        <dbReference type="ARBA" id="ARBA00022643"/>
    </source>
</evidence>
<keyword evidence="8 11" id="KW-0521">NADP</keyword>
<evidence type="ECO:0000256" key="11">
    <source>
        <dbReference type="HAMAP-Rule" id="MF_00300"/>
    </source>
</evidence>
<dbReference type="NCBIfam" id="TIGR00033">
    <property type="entry name" value="aroC"/>
    <property type="match status" value="1"/>
</dbReference>
<dbReference type="PIRSF" id="PIRSF001456">
    <property type="entry name" value="Chorismate_synth"/>
    <property type="match status" value="1"/>
</dbReference>
<dbReference type="PROSITE" id="PS00788">
    <property type="entry name" value="CHORISMATE_SYNTHASE_2"/>
    <property type="match status" value="1"/>
</dbReference>
<comment type="similarity">
    <text evidence="2 11 12">Belongs to the chorismate synthase family.</text>
</comment>
<feature type="binding site" evidence="11">
    <location>
        <position position="300"/>
    </location>
    <ligand>
        <name>FMN</name>
        <dbReference type="ChEBI" id="CHEBI:58210"/>
    </ligand>
</feature>
<evidence type="ECO:0000313" key="13">
    <source>
        <dbReference type="EMBL" id="XBH19248.1"/>
    </source>
</evidence>
<feature type="binding site" evidence="11">
    <location>
        <begin position="129"/>
        <end position="131"/>
    </location>
    <ligand>
        <name>FMN</name>
        <dbReference type="ChEBI" id="CHEBI:58210"/>
    </ligand>
</feature>
<evidence type="ECO:0000256" key="3">
    <source>
        <dbReference type="ARBA" id="ARBA00013036"/>
    </source>
</evidence>
<dbReference type="PANTHER" id="PTHR21085:SF0">
    <property type="entry name" value="CHORISMATE SYNTHASE"/>
    <property type="match status" value="1"/>
</dbReference>
<feature type="binding site" evidence="11">
    <location>
        <begin position="315"/>
        <end position="319"/>
    </location>
    <ligand>
        <name>FMN</name>
        <dbReference type="ChEBI" id="CHEBI:58210"/>
    </ligand>
</feature>
<evidence type="ECO:0000256" key="1">
    <source>
        <dbReference type="ARBA" id="ARBA00005044"/>
    </source>
</evidence>
<dbReference type="EC" id="4.2.3.5" evidence="3 11"/>
<evidence type="ECO:0000256" key="12">
    <source>
        <dbReference type="RuleBase" id="RU000605"/>
    </source>
</evidence>
<feature type="binding site" evidence="11">
    <location>
        <position position="40"/>
    </location>
    <ligand>
        <name>NADP(+)</name>
        <dbReference type="ChEBI" id="CHEBI:58349"/>
    </ligand>
</feature>
<comment type="cofactor">
    <cofactor evidence="11 12">
        <name>FMNH2</name>
        <dbReference type="ChEBI" id="CHEBI:57618"/>
    </cofactor>
    <text evidence="11 12">Reduced FMN (FMNH(2)).</text>
</comment>
<keyword evidence="6 11" id="KW-0288">FMN</keyword>
<dbReference type="NCBIfam" id="NF003793">
    <property type="entry name" value="PRK05382.1"/>
    <property type="match status" value="1"/>
</dbReference>
<dbReference type="Gene3D" id="3.60.150.10">
    <property type="entry name" value="Chorismate synthase AroC"/>
    <property type="match status" value="1"/>
</dbReference>